<proteinExistence type="predicted"/>
<keyword evidence="1" id="KW-0732">Signal</keyword>
<evidence type="ECO:0000256" key="1">
    <source>
        <dbReference type="SAM" id="SignalP"/>
    </source>
</evidence>
<evidence type="ECO:0000313" key="2">
    <source>
        <dbReference type="EMBL" id="TEB19242.1"/>
    </source>
</evidence>
<accession>A0A4Y7SE59</accession>
<dbReference type="OrthoDB" id="2854081at2759"/>
<keyword evidence="3" id="KW-1185">Reference proteome</keyword>
<evidence type="ECO:0000313" key="3">
    <source>
        <dbReference type="Proteomes" id="UP000298030"/>
    </source>
</evidence>
<feature type="chain" id="PRO_5021219670" evidence="1">
    <location>
        <begin position="31"/>
        <end position="244"/>
    </location>
</feature>
<dbReference type="AlphaFoldDB" id="A0A4Y7SE59"/>
<comment type="caution">
    <text evidence="2">The sequence shown here is derived from an EMBL/GenBank/DDBJ whole genome shotgun (WGS) entry which is preliminary data.</text>
</comment>
<dbReference type="EMBL" id="QPFP01000202">
    <property type="protein sequence ID" value="TEB19242.1"/>
    <property type="molecule type" value="Genomic_DNA"/>
</dbReference>
<organism evidence="2 3">
    <name type="scientific">Coprinellus micaceus</name>
    <name type="common">Glistening ink-cap mushroom</name>
    <name type="synonym">Coprinus micaceus</name>
    <dbReference type="NCBI Taxonomy" id="71717"/>
    <lineage>
        <taxon>Eukaryota</taxon>
        <taxon>Fungi</taxon>
        <taxon>Dikarya</taxon>
        <taxon>Basidiomycota</taxon>
        <taxon>Agaricomycotina</taxon>
        <taxon>Agaricomycetes</taxon>
        <taxon>Agaricomycetidae</taxon>
        <taxon>Agaricales</taxon>
        <taxon>Agaricineae</taxon>
        <taxon>Psathyrellaceae</taxon>
        <taxon>Coprinellus</taxon>
    </lineage>
</organism>
<dbReference type="Proteomes" id="UP000298030">
    <property type="component" value="Unassembled WGS sequence"/>
</dbReference>
<protein>
    <submittedName>
        <fullName evidence="2">Uncharacterized protein</fullName>
    </submittedName>
</protein>
<reference evidence="2 3" key="1">
    <citation type="journal article" date="2019" name="Nat. Ecol. Evol.">
        <title>Megaphylogeny resolves global patterns of mushroom evolution.</title>
        <authorList>
            <person name="Varga T."/>
            <person name="Krizsan K."/>
            <person name="Foldi C."/>
            <person name="Dima B."/>
            <person name="Sanchez-Garcia M."/>
            <person name="Sanchez-Ramirez S."/>
            <person name="Szollosi G.J."/>
            <person name="Szarkandi J.G."/>
            <person name="Papp V."/>
            <person name="Albert L."/>
            <person name="Andreopoulos W."/>
            <person name="Angelini C."/>
            <person name="Antonin V."/>
            <person name="Barry K.W."/>
            <person name="Bougher N.L."/>
            <person name="Buchanan P."/>
            <person name="Buyck B."/>
            <person name="Bense V."/>
            <person name="Catcheside P."/>
            <person name="Chovatia M."/>
            <person name="Cooper J."/>
            <person name="Damon W."/>
            <person name="Desjardin D."/>
            <person name="Finy P."/>
            <person name="Geml J."/>
            <person name="Haridas S."/>
            <person name="Hughes K."/>
            <person name="Justo A."/>
            <person name="Karasinski D."/>
            <person name="Kautmanova I."/>
            <person name="Kiss B."/>
            <person name="Kocsube S."/>
            <person name="Kotiranta H."/>
            <person name="LaButti K.M."/>
            <person name="Lechner B.E."/>
            <person name="Liimatainen K."/>
            <person name="Lipzen A."/>
            <person name="Lukacs Z."/>
            <person name="Mihaltcheva S."/>
            <person name="Morgado L.N."/>
            <person name="Niskanen T."/>
            <person name="Noordeloos M.E."/>
            <person name="Ohm R.A."/>
            <person name="Ortiz-Santana B."/>
            <person name="Ovrebo C."/>
            <person name="Racz N."/>
            <person name="Riley R."/>
            <person name="Savchenko A."/>
            <person name="Shiryaev A."/>
            <person name="Soop K."/>
            <person name="Spirin V."/>
            <person name="Szebenyi C."/>
            <person name="Tomsovsky M."/>
            <person name="Tulloss R.E."/>
            <person name="Uehling J."/>
            <person name="Grigoriev I.V."/>
            <person name="Vagvolgyi C."/>
            <person name="Papp T."/>
            <person name="Martin F.M."/>
            <person name="Miettinen O."/>
            <person name="Hibbett D.S."/>
            <person name="Nagy L.G."/>
        </authorList>
    </citation>
    <scope>NUCLEOTIDE SEQUENCE [LARGE SCALE GENOMIC DNA]</scope>
    <source>
        <strain evidence="2 3">FP101781</strain>
    </source>
</reference>
<name>A0A4Y7SE59_COPMI</name>
<sequence length="244" mass="27366">MAFGISIQRFAHSLLTTFILVATTHSVCFAQKPFPGPPDNLTASVTLWTSNQCCGGAIGFDNIKPDECFALPTNVDSAIYGNSIKFEGLWYERIFVGWGVPKGFSSPNCDNTTQVFDQREPGCFHFPKDRRPRSFSWALETFSYLPPGWGQPWYRSTMNMTDSNTAKDGAGEREGGTMGCRTPNWFEYVDLRLGRSRRIDVTQSDELLERVTALYSSKDYQGLGHFDEFLYAVNDVTVLLFAPG</sequence>
<feature type="signal peptide" evidence="1">
    <location>
        <begin position="1"/>
        <end position="30"/>
    </location>
</feature>
<gene>
    <name evidence="2" type="ORF">FA13DRAFT_1802509</name>
</gene>